<dbReference type="Proteomes" id="UP000249758">
    <property type="component" value="Segment"/>
</dbReference>
<accession>A0A2U7UGI5</accession>
<dbReference type="GeneID" id="36841935"/>
<name>A0A2U7UGI5_9VIRU</name>
<evidence type="ECO:0000313" key="2">
    <source>
        <dbReference type="EMBL" id="AVK77480.1"/>
    </source>
</evidence>
<sequence>MSSSYQCIASGARAYDKANDIKGAVVTTFEPQQIISADEHRAQAGRRWLRLKAQGLVSYTPWADLEGRPYWTHVSNAKTEATTYPVTSGQADALLCGEKGCNYAANDKCTRCGKFLCLAHKTGYSVRGAFIAPGVRAADQWATCCEACRHHYRQRARLCVWIGFMILLVSAVAVLAYLLASGRLG</sequence>
<proteinExistence type="predicted"/>
<organism evidence="2">
    <name type="scientific">Pandoravirus macleodensis</name>
    <dbReference type="NCBI Taxonomy" id="2107707"/>
    <lineage>
        <taxon>Viruses</taxon>
        <taxon>Pandoravirus</taxon>
    </lineage>
</organism>
<protein>
    <submittedName>
        <fullName evidence="2">Uncharacterized protein</fullName>
    </submittedName>
</protein>
<dbReference type="EMBL" id="MG011691">
    <property type="protein sequence ID" value="AVK77480.1"/>
    <property type="molecule type" value="Genomic_DNA"/>
</dbReference>
<keyword evidence="1" id="KW-0812">Transmembrane</keyword>
<dbReference type="KEGG" id="vg:36841935"/>
<keyword evidence="1" id="KW-1133">Transmembrane helix</keyword>
<feature type="transmembrane region" description="Helical" evidence="1">
    <location>
        <begin position="158"/>
        <end position="180"/>
    </location>
</feature>
<reference evidence="2" key="1">
    <citation type="journal article" date="2018" name="Nat. Commun.">
        <title>Diversity and evolution of the emerging Pandoraviridae family.</title>
        <authorList>
            <person name="Legendre M."/>
            <person name="Fabre E."/>
            <person name="Poirot O."/>
            <person name="Jeudy S."/>
            <person name="Lartigue A."/>
            <person name="Alempic J.M."/>
            <person name="Beucher L."/>
            <person name="Philippe N."/>
            <person name="Bertaux L."/>
            <person name="Christo-Foroux E."/>
            <person name="Labadie K."/>
            <person name="Coute Y."/>
            <person name="Abergel C."/>
            <person name="Claverie J.M."/>
        </authorList>
    </citation>
    <scope>NUCLEOTIDE SEQUENCE [LARGE SCALE GENOMIC DNA]</scope>
    <source>
        <strain evidence="2">Macleodensis</strain>
    </source>
</reference>
<keyword evidence="1" id="KW-0472">Membrane</keyword>
<dbReference type="RefSeq" id="YP_009481476.1">
    <property type="nucleotide sequence ID" value="NC_037665.1"/>
</dbReference>
<evidence type="ECO:0000256" key="1">
    <source>
        <dbReference type="SAM" id="Phobius"/>
    </source>
</evidence>
<gene>
    <name evidence="2" type="ORF">pmac_cds_792</name>
</gene>